<evidence type="ECO:0000313" key="3">
    <source>
        <dbReference type="Proteomes" id="UP001597183"/>
    </source>
</evidence>
<feature type="compositionally biased region" description="Basic and acidic residues" evidence="1">
    <location>
        <begin position="200"/>
        <end position="209"/>
    </location>
</feature>
<feature type="region of interest" description="Disordered" evidence="1">
    <location>
        <begin position="176"/>
        <end position="211"/>
    </location>
</feature>
<name>A0ABW4ANE0_9ACTN</name>
<reference evidence="3" key="1">
    <citation type="journal article" date="2019" name="Int. J. Syst. Evol. Microbiol.">
        <title>The Global Catalogue of Microorganisms (GCM) 10K type strain sequencing project: providing services to taxonomists for standard genome sequencing and annotation.</title>
        <authorList>
            <consortium name="The Broad Institute Genomics Platform"/>
            <consortium name="The Broad Institute Genome Sequencing Center for Infectious Disease"/>
            <person name="Wu L."/>
            <person name="Ma J."/>
        </authorList>
    </citation>
    <scope>NUCLEOTIDE SEQUENCE [LARGE SCALE GENOMIC DNA]</scope>
    <source>
        <strain evidence="3">CCM 7526</strain>
    </source>
</reference>
<keyword evidence="3" id="KW-1185">Reference proteome</keyword>
<proteinExistence type="predicted"/>
<gene>
    <name evidence="2" type="ORF">ACFQ5G_41285</name>
</gene>
<organism evidence="2 3">
    <name type="scientific">Actinoplanes sichuanensis</name>
    <dbReference type="NCBI Taxonomy" id="512349"/>
    <lineage>
        <taxon>Bacteria</taxon>
        <taxon>Bacillati</taxon>
        <taxon>Actinomycetota</taxon>
        <taxon>Actinomycetes</taxon>
        <taxon>Micromonosporales</taxon>
        <taxon>Micromonosporaceae</taxon>
        <taxon>Actinoplanes</taxon>
    </lineage>
</organism>
<sequence length="487" mass="51674">MRSLIADGPDRLLSWRRVREFAVPALMIDTATARREAGDWAGACAAAHVDVDLDLRAIASRYGREFAAAVRGDLRRIAPDLLRWHLPRTLSDGLLRPGLSMSLVRYSVGEHDVHLVVRTAPSWASAGQRISLGLWDPGLPEIGPHPRPRPDRRFRLDLHPHLWAADRASELLERCGAPAPADPSRSPTSGPMADSGDGPRPGRIDDVPDGRGYAVHRWPAEAAILREADGYGGAVAVRLGNGRRLLLTGDDGVVVRGGNGAPVLPHAATWVLPDLELLQAGMITTDLLHPLVASALAAAGSGRGPETPNGSLVASVPSGGRAPGGPAAGLESGFVSRVRLVECCGAVHRLGLVGGRLTPLDHDAEELRREELLTVFGGPPLPCLRAVHSATRQPECLDEVRTRLDHGDQAGATSVIVDLLGPGIEPEGALREALTEAAEGRIEHGLYRAGLAATAPFGITGLAGPRKDRAGRRGRHHRLPKRAAVVR</sequence>
<dbReference type="EMBL" id="JBHTMK010000053">
    <property type="protein sequence ID" value="MFD1371808.1"/>
    <property type="molecule type" value="Genomic_DNA"/>
</dbReference>
<evidence type="ECO:0000313" key="2">
    <source>
        <dbReference type="EMBL" id="MFD1371808.1"/>
    </source>
</evidence>
<feature type="region of interest" description="Disordered" evidence="1">
    <location>
        <begin position="299"/>
        <end position="326"/>
    </location>
</feature>
<feature type="compositionally biased region" description="Basic residues" evidence="1">
    <location>
        <begin position="469"/>
        <end position="481"/>
    </location>
</feature>
<dbReference type="Proteomes" id="UP001597183">
    <property type="component" value="Unassembled WGS sequence"/>
</dbReference>
<protein>
    <submittedName>
        <fullName evidence="2">Uncharacterized protein</fullName>
    </submittedName>
</protein>
<evidence type="ECO:0000256" key="1">
    <source>
        <dbReference type="SAM" id="MobiDB-lite"/>
    </source>
</evidence>
<comment type="caution">
    <text evidence="2">The sequence shown here is derived from an EMBL/GenBank/DDBJ whole genome shotgun (WGS) entry which is preliminary data.</text>
</comment>
<dbReference type="RefSeq" id="WP_317786915.1">
    <property type="nucleotide sequence ID" value="NZ_AP028461.1"/>
</dbReference>
<accession>A0ABW4ANE0</accession>
<feature type="region of interest" description="Disordered" evidence="1">
    <location>
        <begin position="462"/>
        <end position="487"/>
    </location>
</feature>